<keyword evidence="2" id="KW-1185">Reference proteome</keyword>
<evidence type="ECO:0000313" key="2">
    <source>
        <dbReference type="Proteomes" id="UP000307943"/>
    </source>
</evidence>
<dbReference type="AlphaFoldDB" id="A0A5C4T3T0"/>
<comment type="caution">
    <text evidence="1">The sequence shown here is derived from an EMBL/GenBank/DDBJ whole genome shotgun (WGS) entry which is preliminary data.</text>
</comment>
<dbReference type="Proteomes" id="UP000307943">
    <property type="component" value="Unassembled WGS sequence"/>
</dbReference>
<proteinExistence type="predicted"/>
<dbReference type="RefSeq" id="WP_139605631.1">
    <property type="nucleotide sequence ID" value="NZ_VDCQ01000051.1"/>
</dbReference>
<protein>
    <submittedName>
        <fullName evidence="1">Uncharacterized protein</fullName>
    </submittedName>
</protein>
<reference evidence="1 2" key="1">
    <citation type="submission" date="2019-05" db="EMBL/GenBank/DDBJ databases">
        <title>We sequenced the genome of Paenibacillus hemerocallicola KCTC 33185 for further insight into its adaptation and study the phylogeny of Paenibacillus.</title>
        <authorList>
            <person name="Narsing Rao M.P."/>
        </authorList>
    </citation>
    <scope>NUCLEOTIDE SEQUENCE [LARGE SCALE GENOMIC DNA]</scope>
    <source>
        <strain evidence="1 2">KCTC 33185</strain>
    </source>
</reference>
<gene>
    <name evidence="1" type="ORF">FE784_28390</name>
</gene>
<evidence type="ECO:0000313" key="1">
    <source>
        <dbReference type="EMBL" id="TNJ62947.1"/>
    </source>
</evidence>
<organism evidence="1 2">
    <name type="scientific">Paenibacillus hemerocallicola</name>
    <dbReference type="NCBI Taxonomy" id="1172614"/>
    <lineage>
        <taxon>Bacteria</taxon>
        <taxon>Bacillati</taxon>
        <taxon>Bacillota</taxon>
        <taxon>Bacilli</taxon>
        <taxon>Bacillales</taxon>
        <taxon>Paenibacillaceae</taxon>
        <taxon>Paenibacillus</taxon>
    </lineage>
</organism>
<sequence length="73" mass="8607">MYDILIRASERILVPERGARLCNFEVVNVNERDTWVTVAEWMQNGGASGKEMRRRLLLTHTPRNWPLSNRLRI</sequence>
<name>A0A5C4T3T0_9BACL</name>
<accession>A0A5C4T3T0</accession>
<dbReference type="EMBL" id="VDCQ01000051">
    <property type="protein sequence ID" value="TNJ62947.1"/>
    <property type="molecule type" value="Genomic_DNA"/>
</dbReference>